<evidence type="ECO:0000313" key="3">
    <source>
        <dbReference type="Proteomes" id="UP000287651"/>
    </source>
</evidence>
<reference evidence="2 3" key="1">
    <citation type="journal article" date="2014" name="Agronomy (Basel)">
        <title>A Draft Genome Sequence for Ensete ventricosum, the Drought-Tolerant Tree Against Hunger.</title>
        <authorList>
            <person name="Harrison J."/>
            <person name="Moore K.A."/>
            <person name="Paszkiewicz K."/>
            <person name="Jones T."/>
            <person name="Grant M."/>
            <person name="Ambacheew D."/>
            <person name="Muzemil S."/>
            <person name="Studholme D.J."/>
        </authorList>
    </citation>
    <scope>NUCLEOTIDE SEQUENCE [LARGE SCALE GENOMIC DNA]</scope>
</reference>
<comment type="caution">
    <text evidence="2">The sequence shown here is derived from an EMBL/GenBank/DDBJ whole genome shotgun (WGS) entry which is preliminary data.</text>
</comment>
<feature type="compositionally biased region" description="Basic and acidic residues" evidence="1">
    <location>
        <begin position="19"/>
        <end position="32"/>
    </location>
</feature>
<evidence type="ECO:0000313" key="2">
    <source>
        <dbReference type="EMBL" id="RRT73534.1"/>
    </source>
</evidence>
<gene>
    <name evidence="2" type="ORF">B296_00001516</name>
</gene>
<proteinExistence type="predicted"/>
<dbReference type="EMBL" id="AMZH03003064">
    <property type="protein sequence ID" value="RRT73534.1"/>
    <property type="molecule type" value="Genomic_DNA"/>
</dbReference>
<accession>A0A427ABC8</accession>
<name>A0A427ABC8_ENSVE</name>
<evidence type="ECO:0000256" key="1">
    <source>
        <dbReference type="SAM" id="MobiDB-lite"/>
    </source>
</evidence>
<feature type="region of interest" description="Disordered" evidence="1">
    <location>
        <begin position="1"/>
        <end position="33"/>
    </location>
</feature>
<protein>
    <submittedName>
        <fullName evidence="2">Uncharacterized protein</fullName>
    </submittedName>
</protein>
<dbReference type="Proteomes" id="UP000287651">
    <property type="component" value="Unassembled WGS sequence"/>
</dbReference>
<dbReference type="AlphaFoldDB" id="A0A427ABC8"/>
<sequence>MEAVRESDYRKRRRRVGRKRGEGRPGRDDGAKKVRQWAAMGVRVGKEEKRFGRGEECGRGEENGGGKGRRIAILPVAIALRLYGRRQWWFERLLGGGGGFNWRHIESGPWPSLRQV</sequence>
<organism evidence="2 3">
    <name type="scientific">Ensete ventricosum</name>
    <name type="common">Abyssinian banana</name>
    <name type="synonym">Musa ensete</name>
    <dbReference type="NCBI Taxonomy" id="4639"/>
    <lineage>
        <taxon>Eukaryota</taxon>
        <taxon>Viridiplantae</taxon>
        <taxon>Streptophyta</taxon>
        <taxon>Embryophyta</taxon>
        <taxon>Tracheophyta</taxon>
        <taxon>Spermatophyta</taxon>
        <taxon>Magnoliopsida</taxon>
        <taxon>Liliopsida</taxon>
        <taxon>Zingiberales</taxon>
        <taxon>Musaceae</taxon>
        <taxon>Ensete</taxon>
    </lineage>
</organism>